<dbReference type="SUPFAM" id="SSF52518">
    <property type="entry name" value="Thiamin diphosphate-binding fold (THDP-binding)"/>
    <property type="match status" value="1"/>
</dbReference>
<dbReference type="InterPro" id="IPR033248">
    <property type="entry name" value="Transketolase_C"/>
</dbReference>
<accession>A0ABV7IP34</accession>
<organism evidence="5 6">
    <name type="scientific">Novosphingobium bradum</name>
    <dbReference type="NCBI Taxonomy" id="1737444"/>
    <lineage>
        <taxon>Bacteria</taxon>
        <taxon>Pseudomonadati</taxon>
        <taxon>Pseudomonadota</taxon>
        <taxon>Alphaproteobacteria</taxon>
        <taxon>Sphingomonadales</taxon>
        <taxon>Sphingomonadaceae</taxon>
        <taxon>Novosphingobium</taxon>
    </lineage>
</organism>
<dbReference type="Proteomes" id="UP001595604">
    <property type="component" value="Unassembled WGS sequence"/>
</dbReference>
<reference evidence="6" key="1">
    <citation type="journal article" date="2019" name="Int. J. Syst. Evol. Microbiol.">
        <title>The Global Catalogue of Microorganisms (GCM) 10K type strain sequencing project: providing services to taxonomists for standard genome sequencing and annotation.</title>
        <authorList>
            <consortium name="The Broad Institute Genomics Platform"/>
            <consortium name="The Broad Institute Genome Sequencing Center for Infectious Disease"/>
            <person name="Wu L."/>
            <person name="Ma J."/>
        </authorList>
    </citation>
    <scope>NUCLEOTIDE SEQUENCE [LARGE SCALE GENOMIC DNA]</scope>
    <source>
        <strain evidence="6">KCTC 42984</strain>
    </source>
</reference>
<evidence type="ECO:0000256" key="3">
    <source>
        <dbReference type="ARBA" id="ARBA00023052"/>
    </source>
</evidence>
<dbReference type="Pfam" id="PF02779">
    <property type="entry name" value="Transket_pyr"/>
    <property type="match status" value="1"/>
</dbReference>
<proteinExistence type="predicted"/>
<keyword evidence="2 5" id="KW-0560">Oxidoreductase</keyword>
<protein>
    <submittedName>
        <fullName evidence="5">Alpha-ketoacid dehydrogenase subunit beta</fullName>
        <ecNumber evidence="5">1.2.4.-</ecNumber>
    </submittedName>
</protein>
<dbReference type="PANTHER" id="PTHR43257:SF2">
    <property type="entry name" value="PYRUVATE DEHYDROGENASE E1 COMPONENT SUBUNIT BETA"/>
    <property type="match status" value="1"/>
</dbReference>
<feature type="domain" description="Transketolase-like pyrimidine-binding" evidence="4">
    <location>
        <begin position="1"/>
        <end position="171"/>
    </location>
</feature>
<comment type="caution">
    <text evidence="5">The sequence shown here is derived from an EMBL/GenBank/DDBJ whole genome shotgun (WGS) entry which is preliminary data.</text>
</comment>
<dbReference type="InterPro" id="IPR029061">
    <property type="entry name" value="THDP-binding"/>
</dbReference>
<gene>
    <name evidence="5" type="ORF">ACFOD9_05600</name>
</gene>
<dbReference type="SUPFAM" id="SSF52922">
    <property type="entry name" value="TK C-terminal domain-like"/>
    <property type="match status" value="1"/>
</dbReference>
<dbReference type="EC" id="1.2.4.-" evidence="5"/>
<dbReference type="SMART" id="SM00861">
    <property type="entry name" value="Transket_pyr"/>
    <property type="match status" value="1"/>
</dbReference>
<dbReference type="PANTHER" id="PTHR43257">
    <property type="entry name" value="PYRUVATE DEHYDROGENASE E1 COMPONENT BETA SUBUNIT"/>
    <property type="match status" value="1"/>
</dbReference>
<dbReference type="Pfam" id="PF02780">
    <property type="entry name" value="Transketolase_C"/>
    <property type="match status" value="1"/>
</dbReference>
<comment type="cofactor">
    <cofactor evidence="1">
        <name>thiamine diphosphate</name>
        <dbReference type="ChEBI" id="CHEBI:58937"/>
    </cofactor>
</comment>
<evidence type="ECO:0000313" key="5">
    <source>
        <dbReference type="EMBL" id="MFC3173722.1"/>
    </source>
</evidence>
<name>A0ABV7IP34_9SPHN</name>
<evidence type="ECO:0000313" key="6">
    <source>
        <dbReference type="Proteomes" id="UP001595604"/>
    </source>
</evidence>
<dbReference type="InterPro" id="IPR009014">
    <property type="entry name" value="Transketo_C/PFOR_II"/>
</dbReference>
<dbReference type="InterPro" id="IPR005475">
    <property type="entry name" value="Transketolase-like_Pyr-bd"/>
</dbReference>
<sequence length="326" mass="35586">MLEVMKSTLREEMLRDPKVVYMGECVVGSAMGMTNGLYEEFGPNRVIETGLVENTMVAAGIGLAERGYRPIIDPMMADFLTPAYAAMTIAGKNRFMHGGKMTLPMVILTTMGGYLGLGAEHSGCPEAQVMHMPGLKLVVPSSIEDARGLLMTAIRDNNPVVYYFHKRLMREKQEIAEHGEPIPFGVADIKREGTDVTVVATAYQVKLCLDVAARLAEKGISVEVVDPRTLVPLDIATIVKSVKKTNRVLVVDEDFITCGPGGEIAMQIMEHAFDWLDQPIKRIGTKGWVPATSVDRFVLPQPQEIADAITALVGAERVLVDIKTGK</sequence>
<dbReference type="Gene3D" id="3.40.50.970">
    <property type="match status" value="1"/>
</dbReference>
<evidence type="ECO:0000256" key="2">
    <source>
        <dbReference type="ARBA" id="ARBA00023002"/>
    </source>
</evidence>
<dbReference type="Gene3D" id="3.40.50.920">
    <property type="match status" value="1"/>
</dbReference>
<dbReference type="GO" id="GO:0016491">
    <property type="term" value="F:oxidoreductase activity"/>
    <property type="evidence" value="ECO:0007669"/>
    <property type="project" value="UniProtKB-KW"/>
</dbReference>
<evidence type="ECO:0000256" key="1">
    <source>
        <dbReference type="ARBA" id="ARBA00001964"/>
    </source>
</evidence>
<dbReference type="EMBL" id="JBHRTQ010000005">
    <property type="protein sequence ID" value="MFC3173722.1"/>
    <property type="molecule type" value="Genomic_DNA"/>
</dbReference>
<keyword evidence="6" id="KW-1185">Reference proteome</keyword>
<keyword evidence="3" id="KW-0786">Thiamine pyrophosphate</keyword>
<evidence type="ECO:0000259" key="4">
    <source>
        <dbReference type="SMART" id="SM00861"/>
    </source>
</evidence>